<dbReference type="AlphaFoldDB" id="A0A0F4JC99"/>
<dbReference type="InterPro" id="IPR012349">
    <property type="entry name" value="Split_barrel_FMN-bd"/>
</dbReference>
<keyword evidence="2" id="KW-1185">Reference proteome</keyword>
<name>A0A0F4JC99_9ACTN</name>
<dbReference type="Gene3D" id="2.30.110.10">
    <property type="entry name" value="Electron Transport, Fmn-binding Protein, Chain A"/>
    <property type="match status" value="1"/>
</dbReference>
<gene>
    <name evidence="1" type="ORF">VR44_20020</name>
</gene>
<evidence type="ECO:0000313" key="2">
    <source>
        <dbReference type="Proteomes" id="UP000033551"/>
    </source>
</evidence>
<reference evidence="1 2" key="1">
    <citation type="submission" date="2015-02" db="EMBL/GenBank/DDBJ databases">
        <authorList>
            <person name="Ju K.-S."/>
            <person name="Doroghazi J.R."/>
            <person name="Metcalf W."/>
        </authorList>
    </citation>
    <scope>NUCLEOTIDE SEQUENCE [LARGE SCALE GENOMIC DNA]</scope>
    <source>
        <strain evidence="1 2">NRRL ISP-5550</strain>
    </source>
</reference>
<comment type="caution">
    <text evidence="1">The sequence shown here is derived from an EMBL/GenBank/DDBJ whole genome shotgun (WGS) entry which is preliminary data.</text>
</comment>
<dbReference type="Proteomes" id="UP000033551">
    <property type="component" value="Unassembled WGS sequence"/>
</dbReference>
<dbReference type="PATRIC" id="fig|68223.7.peg.8626"/>
<dbReference type="SUPFAM" id="SSF50475">
    <property type="entry name" value="FMN-binding split barrel"/>
    <property type="match status" value="1"/>
</dbReference>
<dbReference type="Pfam" id="PF12900">
    <property type="entry name" value="Pyridox_ox_2"/>
    <property type="match status" value="1"/>
</dbReference>
<sequence length="150" mass="17134">MANSSQTIFEPDREAQQVDVDEFLARPLVARVATQGPEVRPVWFLWEDGAFWWLTGSYSRMERILAVDPRVALVVDTCELADAEVLSVTCRGTAQVVPLDRARALRKLTRYLGPDPRTWPARFSEPLDDPATKLVRFTPNRTPHLRDLSW</sequence>
<organism evidence="1 2">
    <name type="scientific">Streptomyces katrae</name>
    <dbReference type="NCBI Taxonomy" id="68223"/>
    <lineage>
        <taxon>Bacteria</taxon>
        <taxon>Bacillati</taxon>
        <taxon>Actinomycetota</taxon>
        <taxon>Actinomycetes</taxon>
        <taxon>Kitasatosporales</taxon>
        <taxon>Streptomycetaceae</taxon>
        <taxon>Streptomyces</taxon>
    </lineage>
</organism>
<dbReference type="EMBL" id="JZWV01000552">
    <property type="protein sequence ID" value="KJY30601.1"/>
    <property type="molecule type" value="Genomic_DNA"/>
</dbReference>
<proteinExistence type="predicted"/>
<evidence type="ECO:0000313" key="1">
    <source>
        <dbReference type="EMBL" id="KJY30601.1"/>
    </source>
</evidence>
<dbReference type="InterPro" id="IPR024747">
    <property type="entry name" value="Pyridox_Oxase-rel"/>
</dbReference>
<protein>
    <submittedName>
        <fullName evidence="1">Pyridoxamine 5'-phosphate oxidase</fullName>
    </submittedName>
</protein>
<accession>A0A0F4JC99</accession>